<protein>
    <recommendedName>
        <fullName evidence="5">Flagellar motor protein MotB</fullName>
    </recommendedName>
</protein>
<dbReference type="Proteomes" id="UP000295382">
    <property type="component" value="Unassembled WGS sequence"/>
</dbReference>
<feature type="chain" id="PRO_5020668059" description="Flagellar motor protein MotB" evidence="2">
    <location>
        <begin position="32"/>
        <end position="1332"/>
    </location>
</feature>
<dbReference type="RefSeq" id="WP_132258858.1">
    <property type="nucleotide sequence ID" value="NZ_SLZQ01000006.1"/>
</dbReference>
<accession>A0A4R3HWK2</accession>
<evidence type="ECO:0000256" key="2">
    <source>
        <dbReference type="SAM" id="SignalP"/>
    </source>
</evidence>
<sequence>MKMPVSFNNLRPTRLAVLLGALGLVTLGVQAQENAQQDKSKANESNLRGKMVDRSNLINLPTPSSSEQDSTVATPSAVQVVKDRGAAAGNACAPTVSRGGQPFSISVDGQPLDMDSALQEADRQRCVDVALEKAAVQIKYDPLKVAPALNVWTAPAVALRGKPVEFGTYTNYAWWLRKGEIRVFLKGRSTQETPLAVLPIAPGASLQWQVPEGAPEELIYVLRVYDDQDRFDETVPKTLRILDRAEVATINERASQEKLVGWGGNALHLKNIPTSGGSVTVSGDNIKAGQVVTALGMPVPVDARGKFALRQILPAGPHMVEVSVKDAQGVGTTFRRSLSIADSDWFYVAVADLTAGRDRTAGPARLVTGDTNHYDNRTWIDGRGAFYLKGKIKGEYLLTASADTREQPFRDLFTNFQSKDPNYLLRRIDPDQYYPVYGDDSTIADDAPTQGKFYVRLEKGDSHVMWGNFLTAWTGTELTQYSRGLYGANLLWNSDGSTAQGEKRSTLNLFAAEPGTLQSRAEFRGTGGSLYYLRQQDITQGSERVWVEVRDKDSGMVLQRNLLGPAQDYDINYLQGRITLRAPLPSTADGSTLVQTSSLNGNPVYLVVTYEYVPGLTAIDGNTLGLRASHWLNDSVRVGVTSYRQGENGADQNLRGLDTTLRYKPGTWLKAEVARSSGIGSTTLISSSGGFDYTQPTTPTGAAADARRVEAAVDLADLHEGLKGRLSAYWQDREAGYSGPGQVTATGEAVTQTGLAAAVPVSDNTEVAVKADKVDATSQRTNAAEAAVRVKVNPEWGVSAGVRHDKRKQSAATAGTIVTASPILNQLGSRSDVIVRVDFRPLAEGEKAKAAAQAGALVPSQAAQAVSTATAATGPVSTMAARPATSTPGSAPAMNDPTVAAGIAAARVPGLRYEPWDLYGFTQHTLERSGTRANNDRAGVGGSWQVTDKLRLGAEASGGSGGAGGRLSGDYRVNERSDVYLSYTMETENPDVNYVGRQGTLALGSHYRLTERVGLFGETRWSDGAGPQSLTHAFGVDFAASEFWTSGVKFETGTLSDPLTGDLKRNAVGLSAAYKSERTKFSTALEYRVDRGTSLGTVTGTCSVPATVTPCVDSASNGERRSWLTKNALGYQYDPAWRLLGKLNIARSVSSQGAFFDGDYTEFVLGTAYRPTDNDRWNALFKYTYFYNLPSVAQIDGATGAMPDYSQKSHVFNIDVIHDLRPWVSVGAKYGIRVGKLSPTRTRGDWFSSRADLVVLRADFHWIREWDAVVEARSLRAREAGDRRSGFLTGLYRHAGEHAKIGVGYNFTDFSDDLTDLSYRSRGWFINVLGKF</sequence>
<dbReference type="OrthoDB" id="9773411at2"/>
<evidence type="ECO:0000256" key="1">
    <source>
        <dbReference type="SAM" id="MobiDB-lite"/>
    </source>
</evidence>
<organism evidence="3 4">
    <name type="scientific">Paucimonas lemoignei</name>
    <name type="common">Pseudomonas lemoignei</name>
    <dbReference type="NCBI Taxonomy" id="29443"/>
    <lineage>
        <taxon>Bacteria</taxon>
        <taxon>Pseudomonadati</taxon>
        <taxon>Pseudomonadota</taxon>
        <taxon>Betaproteobacteria</taxon>
        <taxon>Burkholderiales</taxon>
        <taxon>Burkholderiaceae</taxon>
        <taxon>Paucimonas</taxon>
    </lineage>
</organism>
<keyword evidence="2" id="KW-0732">Signal</keyword>
<feature type="compositionally biased region" description="Polar residues" evidence="1">
    <location>
        <begin position="56"/>
        <end position="74"/>
    </location>
</feature>
<proteinExistence type="predicted"/>
<comment type="caution">
    <text evidence="3">The sequence shown here is derived from an EMBL/GenBank/DDBJ whole genome shotgun (WGS) entry which is preliminary data.</text>
</comment>
<evidence type="ECO:0000313" key="3">
    <source>
        <dbReference type="EMBL" id="TCS36505.1"/>
    </source>
</evidence>
<evidence type="ECO:0008006" key="5">
    <source>
        <dbReference type="Google" id="ProtNLM"/>
    </source>
</evidence>
<feature type="signal peptide" evidence="2">
    <location>
        <begin position="1"/>
        <end position="31"/>
    </location>
</feature>
<reference evidence="3 4" key="1">
    <citation type="submission" date="2019-03" db="EMBL/GenBank/DDBJ databases">
        <title>Genomic Encyclopedia of Type Strains, Phase IV (KMG-IV): sequencing the most valuable type-strain genomes for metagenomic binning, comparative biology and taxonomic classification.</title>
        <authorList>
            <person name="Goeker M."/>
        </authorList>
    </citation>
    <scope>NUCLEOTIDE SEQUENCE [LARGE SCALE GENOMIC DNA]</scope>
    <source>
        <strain evidence="3 4">DSM 7445</strain>
    </source>
</reference>
<name>A0A4R3HWK2_PAULE</name>
<keyword evidence="4" id="KW-1185">Reference proteome</keyword>
<dbReference type="EMBL" id="SLZQ01000006">
    <property type="protein sequence ID" value="TCS36505.1"/>
    <property type="molecule type" value="Genomic_DNA"/>
</dbReference>
<evidence type="ECO:0000313" key="4">
    <source>
        <dbReference type="Proteomes" id="UP000295382"/>
    </source>
</evidence>
<dbReference type="SUPFAM" id="SSF56935">
    <property type="entry name" value="Porins"/>
    <property type="match status" value="1"/>
</dbReference>
<feature type="region of interest" description="Disordered" evidence="1">
    <location>
        <begin position="33"/>
        <end position="74"/>
    </location>
</feature>
<gene>
    <name evidence="3" type="ORF">EDC30_10644</name>
</gene>